<protein>
    <submittedName>
        <fullName evidence="2">Uncharacterized protein</fullName>
    </submittedName>
</protein>
<accession>A0AAU8MNR9</accession>
<organism evidence="2">
    <name type="scientific">Lysobacter firmicutimachus</name>
    <dbReference type="NCBI Taxonomy" id="1792846"/>
    <lineage>
        <taxon>Bacteria</taxon>
        <taxon>Pseudomonadati</taxon>
        <taxon>Pseudomonadota</taxon>
        <taxon>Gammaproteobacteria</taxon>
        <taxon>Lysobacterales</taxon>
        <taxon>Lysobacteraceae</taxon>
        <taxon>Lysobacter</taxon>
    </lineage>
</organism>
<name>A0AAU8MNR9_9GAMM</name>
<proteinExistence type="predicted"/>
<feature type="signal peptide" evidence="1">
    <location>
        <begin position="1"/>
        <end position="19"/>
    </location>
</feature>
<evidence type="ECO:0000256" key="1">
    <source>
        <dbReference type="SAM" id="SignalP"/>
    </source>
</evidence>
<sequence length="104" mass="11276">MKSAMLAATLCVFAFAAAAQTPTTDVAAVAQDTHGGRDAKQDAQTAAKPRADDRYCLRQTGSRIQSRAKQECAAYGRRYDRDDLQRTGEVDVASALRKLDPSVR</sequence>
<evidence type="ECO:0000313" key="2">
    <source>
        <dbReference type="EMBL" id="XCO73283.1"/>
    </source>
</evidence>
<feature type="chain" id="PRO_5043795744" evidence="1">
    <location>
        <begin position="20"/>
        <end position="104"/>
    </location>
</feature>
<dbReference type="AlphaFoldDB" id="A0AAU8MNR9"/>
<reference evidence="2" key="1">
    <citation type="submission" date="2024-06" db="EMBL/GenBank/DDBJ databases">
        <authorList>
            <person name="Li S."/>
        </authorList>
    </citation>
    <scope>NUCLEOTIDE SEQUENCE</scope>
    <source>
        <strain evidence="2">SR10</strain>
    </source>
</reference>
<dbReference type="EMBL" id="CP159925">
    <property type="protein sequence ID" value="XCO73283.1"/>
    <property type="molecule type" value="Genomic_DNA"/>
</dbReference>
<dbReference type="RefSeq" id="WP_363796337.1">
    <property type="nucleotide sequence ID" value="NZ_CP159925.1"/>
</dbReference>
<keyword evidence="1" id="KW-0732">Signal</keyword>
<gene>
    <name evidence="2" type="ORF">ABU614_12835</name>
</gene>